<dbReference type="InterPro" id="IPR002347">
    <property type="entry name" value="SDR_fam"/>
</dbReference>
<dbReference type="GO" id="GO:0016491">
    <property type="term" value="F:oxidoreductase activity"/>
    <property type="evidence" value="ECO:0007669"/>
    <property type="project" value="UniProtKB-KW"/>
</dbReference>
<dbReference type="Pfam" id="PF00106">
    <property type="entry name" value="adh_short"/>
    <property type="match status" value="1"/>
</dbReference>
<dbReference type="SUPFAM" id="SSF51735">
    <property type="entry name" value="NAD(P)-binding Rossmann-fold domains"/>
    <property type="match status" value="1"/>
</dbReference>
<dbReference type="PANTHER" id="PTHR44196">
    <property type="entry name" value="DEHYDROGENASE/REDUCTASE SDR FAMILY MEMBER 7B"/>
    <property type="match status" value="1"/>
</dbReference>
<comment type="caution">
    <text evidence="4">The sequence shown here is derived from an EMBL/GenBank/DDBJ whole genome shotgun (WGS) entry which is preliminary data.</text>
</comment>
<dbReference type="Proteomes" id="UP001595583">
    <property type="component" value="Unassembled WGS sequence"/>
</dbReference>
<dbReference type="RefSeq" id="WP_378218965.1">
    <property type="nucleotide sequence ID" value="NZ_JBHRTK010000004.1"/>
</dbReference>
<dbReference type="InterPro" id="IPR036291">
    <property type="entry name" value="NAD(P)-bd_dom_sf"/>
</dbReference>
<dbReference type="PRINTS" id="PR00080">
    <property type="entry name" value="SDRFAMILY"/>
</dbReference>
<proteinExistence type="inferred from homology"/>
<accession>A0ABV7K538</accession>
<evidence type="ECO:0000256" key="2">
    <source>
        <dbReference type="ARBA" id="ARBA00023002"/>
    </source>
</evidence>
<dbReference type="PANTHER" id="PTHR44196:SF1">
    <property type="entry name" value="DEHYDROGENASE_REDUCTASE SDR FAMILY MEMBER 7B"/>
    <property type="match status" value="1"/>
</dbReference>
<dbReference type="CDD" id="cd05233">
    <property type="entry name" value="SDR_c"/>
    <property type="match status" value="1"/>
</dbReference>
<evidence type="ECO:0000313" key="5">
    <source>
        <dbReference type="Proteomes" id="UP001595583"/>
    </source>
</evidence>
<organism evidence="4 5">
    <name type="scientific">Aquamicrobium soli</name>
    <dbReference type="NCBI Taxonomy" id="1811518"/>
    <lineage>
        <taxon>Bacteria</taxon>
        <taxon>Pseudomonadati</taxon>
        <taxon>Pseudomonadota</taxon>
        <taxon>Alphaproteobacteria</taxon>
        <taxon>Hyphomicrobiales</taxon>
        <taxon>Phyllobacteriaceae</taxon>
        <taxon>Aquamicrobium</taxon>
    </lineage>
</organism>
<protein>
    <submittedName>
        <fullName evidence="4">SDR family oxidoreductase</fullName>
        <ecNumber evidence="4">1.-.-.-</ecNumber>
    </submittedName>
</protein>
<dbReference type="PRINTS" id="PR00081">
    <property type="entry name" value="GDHRDH"/>
</dbReference>
<dbReference type="EMBL" id="JBHRTK010000004">
    <property type="protein sequence ID" value="MFC3205470.1"/>
    <property type="molecule type" value="Genomic_DNA"/>
</dbReference>
<keyword evidence="2 4" id="KW-0560">Oxidoreductase</keyword>
<name>A0ABV7K538_9HYPH</name>
<keyword evidence="5" id="KW-1185">Reference proteome</keyword>
<sequence length="245" mass="25586">MTARPGLALVTGASSGIGRATSIALAAAGYQVLALARSEGALAELATTPGIRPVVQDVTDIEKMTALLAPLELDVLVNNAGIMPAQVTLAEMTQADIDRAFAVNVAAAITVTRLTLPGMMARRKGHIFFMGSTAGHAPFPKMAVYGATKAAIASLAASLRCEVAGSGVRITELVAGRVQTELYRDVLDPRTRSEMYAAFDAVQPEDVARMLVSVLEMPPAVNVSRFDILPTAQYVGGGGFARKES</sequence>
<dbReference type="EC" id="1.-.-.-" evidence="4"/>
<comment type="similarity">
    <text evidence="1 3">Belongs to the short-chain dehydrogenases/reductases (SDR) family.</text>
</comment>
<dbReference type="InterPro" id="IPR020904">
    <property type="entry name" value="Sc_DH/Rdtase_CS"/>
</dbReference>
<evidence type="ECO:0000256" key="3">
    <source>
        <dbReference type="RuleBase" id="RU000363"/>
    </source>
</evidence>
<reference evidence="5" key="1">
    <citation type="journal article" date="2019" name="Int. J. Syst. Evol. Microbiol.">
        <title>The Global Catalogue of Microorganisms (GCM) 10K type strain sequencing project: providing services to taxonomists for standard genome sequencing and annotation.</title>
        <authorList>
            <consortium name="The Broad Institute Genomics Platform"/>
            <consortium name="The Broad Institute Genome Sequencing Center for Infectious Disease"/>
            <person name="Wu L."/>
            <person name="Ma J."/>
        </authorList>
    </citation>
    <scope>NUCLEOTIDE SEQUENCE [LARGE SCALE GENOMIC DNA]</scope>
    <source>
        <strain evidence="5">KCTC 52165</strain>
    </source>
</reference>
<dbReference type="PROSITE" id="PS00061">
    <property type="entry name" value="ADH_SHORT"/>
    <property type="match status" value="1"/>
</dbReference>
<gene>
    <name evidence="4" type="ORF">ACFOHJ_04540</name>
</gene>
<dbReference type="Gene3D" id="3.40.50.720">
    <property type="entry name" value="NAD(P)-binding Rossmann-like Domain"/>
    <property type="match status" value="1"/>
</dbReference>
<evidence type="ECO:0000313" key="4">
    <source>
        <dbReference type="EMBL" id="MFC3205470.1"/>
    </source>
</evidence>
<evidence type="ECO:0000256" key="1">
    <source>
        <dbReference type="ARBA" id="ARBA00006484"/>
    </source>
</evidence>